<proteinExistence type="predicted"/>
<dbReference type="Proteomes" id="UP000199024">
    <property type="component" value="Unassembled WGS sequence"/>
</dbReference>
<gene>
    <name evidence="1" type="ORF">SAMN05421771_4282</name>
</gene>
<sequence>MALQAQPSADSKPLSPQSAHALLLSVPPRTWAFDAANNEIPVIDHPGQYLRYRMHVIDAKGDQLRDVIESKDGTVARLIERDGRALTEDEDKWEQQRLNDMIAAPDKYKRHVSGDVSGKKRAVELIKMLPDAMVFSYAPGQPQLPDFPGEQVVLDYKPNPGWHPPTTTSEALTGLAGRVWIDARTHHMVRMEGDIFQGVNLGWGMLAHIYPGGKLMLQQTPTQNDPNTRWIFSHFTEQLTVRALMLKTFRENSRVSSEGYTPVPAMPYQEAIKTLLATPLPKPATVALKQQ</sequence>
<protein>
    <submittedName>
        <fullName evidence="1">Uncharacterized protein</fullName>
    </submittedName>
</protein>
<dbReference type="EMBL" id="FOZL01000002">
    <property type="protein sequence ID" value="SFS21658.1"/>
    <property type="molecule type" value="Genomic_DNA"/>
</dbReference>
<reference evidence="1 2" key="1">
    <citation type="submission" date="2016-10" db="EMBL/GenBank/DDBJ databases">
        <authorList>
            <person name="de Groot N.N."/>
        </authorList>
    </citation>
    <scope>NUCLEOTIDE SEQUENCE [LARGE SCALE GENOMIC DNA]</scope>
    <source>
        <strain evidence="1 2">DSM 21001</strain>
    </source>
</reference>
<accession>A0A1I6N1K0</accession>
<evidence type="ECO:0000313" key="2">
    <source>
        <dbReference type="Proteomes" id="UP000199024"/>
    </source>
</evidence>
<name>A0A1I6N1K0_9BACT</name>
<evidence type="ECO:0000313" key="1">
    <source>
        <dbReference type="EMBL" id="SFS21658.1"/>
    </source>
</evidence>
<keyword evidence="2" id="KW-1185">Reference proteome</keyword>
<dbReference type="STRING" id="474950.SAMN05421771_4282"/>
<dbReference type="AlphaFoldDB" id="A0A1I6N1K0"/>
<organism evidence="1 2">
    <name type="scientific">Granulicella pectinivorans</name>
    <dbReference type="NCBI Taxonomy" id="474950"/>
    <lineage>
        <taxon>Bacteria</taxon>
        <taxon>Pseudomonadati</taxon>
        <taxon>Acidobacteriota</taxon>
        <taxon>Terriglobia</taxon>
        <taxon>Terriglobales</taxon>
        <taxon>Acidobacteriaceae</taxon>
        <taxon>Granulicella</taxon>
    </lineage>
</organism>